<evidence type="ECO:0000313" key="11">
    <source>
        <dbReference type="EMBL" id="KAE9976124.1"/>
    </source>
</evidence>
<dbReference type="SUPFAM" id="SSF81631">
    <property type="entry name" value="PAP/OAS1 substrate-binding domain"/>
    <property type="match status" value="1"/>
</dbReference>
<feature type="compositionally biased region" description="Basic and acidic residues" evidence="8">
    <location>
        <begin position="317"/>
        <end position="332"/>
    </location>
</feature>
<feature type="domain" description="Poly(A) RNA polymerase mitochondrial-like central palm" evidence="10">
    <location>
        <begin position="334"/>
        <end position="465"/>
    </location>
</feature>
<evidence type="ECO:0000256" key="7">
    <source>
        <dbReference type="ARBA" id="ARBA00022842"/>
    </source>
</evidence>
<feature type="compositionally biased region" description="Low complexity" evidence="8">
    <location>
        <begin position="702"/>
        <end position="721"/>
    </location>
</feature>
<feature type="compositionally biased region" description="Polar residues" evidence="8">
    <location>
        <begin position="235"/>
        <end position="246"/>
    </location>
</feature>
<dbReference type="PANTHER" id="PTHR12271:SF113">
    <property type="entry name" value="POLY(A) RNA POLYMERASE CID11"/>
    <property type="match status" value="1"/>
</dbReference>
<dbReference type="EC" id="2.7.7.19" evidence="4"/>
<evidence type="ECO:0000259" key="10">
    <source>
        <dbReference type="Pfam" id="PF22600"/>
    </source>
</evidence>
<protein>
    <recommendedName>
        <fullName evidence="4">polynucleotide adenylyltransferase</fullName>
        <ecNumber evidence="4">2.7.7.19</ecNumber>
    </recommendedName>
</protein>
<gene>
    <name evidence="11" type="ORF">EG328_002817</name>
</gene>
<dbReference type="GO" id="GO:0031123">
    <property type="term" value="P:RNA 3'-end processing"/>
    <property type="evidence" value="ECO:0007669"/>
    <property type="project" value="TreeGrafter"/>
</dbReference>
<evidence type="ECO:0000256" key="3">
    <source>
        <dbReference type="ARBA" id="ARBA00008593"/>
    </source>
</evidence>
<feature type="region of interest" description="Disordered" evidence="8">
    <location>
        <begin position="180"/>
        <end position="274"/>
    </location>
</feature>
<comment type="cofactor">
    <cofactor evidence="1">
        <name>Mn(2+)</name>
        <dbReference type="ChEBI" id="CHEBI:29035"/>
    </cofactor>
</comment>
<dbReference type="Gene3D" id="1.10.1410.10">
    <property type="match status" value="1"/>
</dbReference>
<evidence type="ECO:0000256" key="8">
    <source>
        <dbReference type="SAM" id="MobiDB-lite"/>
    </source>
</evidence>
<evidence type="ECO:0000313" key="12">
    <source>
        <dbReference type="Proteomes" id="UP000447873"/>
    </source>
</evidence>
<proteinExistence type="inferred from homology"/>
<keyword evidence="6" id="KW-0479">Metal-binding</keyword>
<keyword evidence="5" id="KW-0808">Transferase</keyword>
<dbReference type="EMBL" id="WNWS01000180">
    <property type="protein sequence ID" value="KAE9976124.1"/>
    <property type="molecule type" value="Genomic_DNA"/>
</dbReference>
<comment type="caution">
    <text evidence="11">The sequence shown here is derived from an EMBL/GenBank/DDBJ whole genome shotgun (WGS) entry which is preliminary data.</text>
</comment>
<feature type="region of interest" description="Disordered" evidence="8">
    <location>
        <begin position="1162"/>
        <end position="1181"/>
    </location>
</feature>
<name>A0A8H3UT45_VENIN</name>
<feature type="compositionally biased region" description="Polar residues" evidence="8">
    <location>
        <begin position="1111"/>
        <end position="1122"/>
    </location>
</feature>
<dbReference type="CDD" id="cd05402">
    <property type="entry name" value="NT_PAP_TUTase"/>
    <property type="match status" value="1"/>
</dbReference>
<comment type="similarity">
    <text evidence="3">Belongs to the DNA polymerase type-B-like family.</text>
</comment>
<keyword evidence="7" id="KW-0460">Magnesium</keyword>
<feature type="compositionally biased region" description="Polar residues" evidence="8">
    <location>
        <begin position="1072"/>
        <end position="1086"/>
    </location>
</feature>
<feature type="region of interest" description="Disordered" evidence="8">
    <location>
        <begin position="917"/>
        <end position="951"/>
    </location>
</feature>
<feature type="compositionally biased region" description="Low complexity" evidence="8">
    <location>
        <begin position="1094"/>
        <end position="1103"/>
    </location>
</feature>
<feature type="compositionally biased region" description="Polar residues" evidence="8">
    <location>
        <begin position="12"/>
        <end position="27"/>
    </location>
</feature>
<sequence>MWKPWGKHQDQVHSTPGNNGVSSSQGLRKSVLVSRCTTQHSGHAGGTSHPCLKSDEAKHGELADGVPHERAKAQASHGYLYTVTSTLSPLPPKIDAGLLFGSLDHPIFAPAPHSTFFQPPIIVSLYANAYPKDHISARPSSAVVLPHSGASTAILPFIVSSPKDPRQESLQVRHSNTQVKTLHGRLQRGEQPDVSSQTFTSGSSGKSPIAKGALPGDMANRPFIHSLPARPPLLSHQSNSVPSTPHQHAKEFMTRSRSPSPHTGLRGGSLSPRSVVSEANGTMAALPRGRPTCKYEIGASYSRRRIQYDVGDAPLDPPKEEPKKALDPHEEKKLSGDMRELYDRLLPSEESENRRITFIEKLEGILRNQWPTTDFQVKMFGSSGNNLCTNDSDVDICIQDPKKGIESMHQLAEVLASSGMERVQCIAQAKVPIVKIWDPELRLAADMNINNTVALENTRMIKTYVGIDERVRPLAMIIKHWSKQRILNDAGLGGTLSSYTWTCMVMNFLQTRDPPILPALHQLPHKECLAKDGTDTGFNDDLEKLKGFGSANKETIGELLFYFFRLYAYEVDYGASVISVRHGKILTRKEKSWDLASGSKEGQWRLCVEEPFTTTRNLGNSADYTAWRGIHLELRQAFALLADGGQLDKACEEYQFPPEEKTIFKKPVGGPVPILSAVPIQQPTRNGNGRGGSMRGARHSGSRNGNGNAYNGNGRRSSSGSAHGPPAYFNNAPFSPPLSMAGNDYVSLQQLEAIRLHEHLSQQAQHYALQIEQLKQKMLYSASRIQAGEHHRSVGQHSGHNTQDQSTTGSPQKTPYMLSRGSSPKMAGSSLAYLDFTHPGIQFFDSQGALTQSQDGTRTNPSSPSLSTSVPSRRNPQRSSVSSDSGATRSHSQPARGMQQSFMLNPAYPQLAMPNYQVPQYQGTPSRQTSGSQSLSGMEGGPDIPIGYDPLCRTSSVPVGAPSNSAPKEYLGYYVHHDPRQAPMATQQQQIPVFALPQIPQYSDLAHRRNQPAQDLHLPLNGFRPHMSRSPSPLGAGHHRTFSTPSRPGAPVLHSAPLDRVISRFDRSSDTTFPVHNYQEQPQASNGLLIVNGSSYPDSVSNPVDDDSSSGTALDDQTTGYSDRNDMFLQDALSSSNRQQYMPSHLSQSEFHHSNGLPYQTYQHETESPRRLYPSPPQSFPAYVDQGMSASKSTASQDEEHLLSPRSVPWTSNYSHKSAIAPIDTSPPVQAVGKTEPKTAPLLSPVYEHRTPSPTAQRRSDSLRPQAYTNGVHPLMNGERAKDHGVLKGRYNGLRNEPPPPTPASKLSSSNSSSGDPQGKAPIPNGYSNGSKSDWQPASANKKKKNRPRSRSGPVLGPKAASSSSKVNGESIPRNTLERKGG</sequence>
<evidence type="ECO:0000256" key="6">
    <source>
        <dbReference type="ARBA" id="ARBA00022723"/>
    </source>
</evidence>
<accession>A0A8H3UT45</accession>
<feature type="region of interest" description="Disordered" evidence="8">
    <location>
        <begin position="850"/>
        <end position="897"/>
    </location>
</feature>
<dbReference type="GO" id="GO:1990817">
    <property type="term" value="F:poly(A) RNA polymerase activity"/>
    <property type="evidence" value="ECO:0007669"/>
    <property type="project" value="UniProtKB-EC"/>
</dbReference>
<feature type="compositionally biased region" description="Polar residues" evidence="8">
    <location>
        <begin position="193"/>
        <end position="206"/>
    </location>
</feature>
<feature type="compositionally biased region" description="Basic residues" evidence="8">
    <location>
        <begin position="1341"/>
        <end position="1350"/>
    </location>
</feature>
<feature type="compositionally biased region" description="Polar residues" evidence="8">
    <location>
        <begin position="1326"/>
        <end position="1336"/>
    </location>
</feature>
<dbReference type="GO" id="GO:0010605">
    <property type="term" value="P:negative regulation of macromolecule metabolic process"/>
    <property type="evidence" value="ECO:0007669"/>
    <property type="project" value="UniProtKB-ARBA"/>
</dbReference>
<feature type="region of interest" description="Disordered" evidence="8">
    <location>
        <begin position="310"/>
        <end position="332"/>
    </location>
</feature>
<dbReference type="PANTHER" id="PTHR12271">
    <property type="entry name" value="POLY A POLYMERASE CID PAP -RELATED"/>
    <property type="match status" value="1"/>
</dbReference>
<feature type="compositionally biased region" description="Polar residues" evidence="8">
    <location>
        <begin position="917"/>
        <end position="936"/>
    </location>
</feature>
<dbReference type="Proteomes" id="UP000447873">
    <property type="component" value="Unassembled WGS sequence"/>
</dbReference>
<feature type="region of interest" description="Disordered" evidence="8">
    <location>
        <begin position="787"/>
        <end position="824"/>
    </location>
</feature>
<feature type="region of interest" description="Disordered" evidence="8">
    <location>
        <begin position="1"/>
        <end position="29"/>
    </location>
</feature>
<reference evidence="11 12" key="1">
    <citation type="submission" date="2018-12" db="EMBL/GenBank/DDBJ databases">
        <title>Venturia inaequalis Genome Resource.</title>
        <authorList>
            <person name="Lichtner F.J."/>
        </authorList>
    </citation>
    <scope>NUCLEOTIDE SEQUENCE [LARGE SCALE GENOMIC DNA]</scope>
    <source>
        <strain evidence="11 12">120213</strain>
    </source>
</reference>
<evidence type="ECO:0000259" key="9">
    <source>
        <dbReference type="Pfam" id="PF03828"/>
    </source>
</evidence>
<dbReference type="Pfam" id="PF03828">
    <property type="entry name" value="PAP_assoc"/>
    <property type="match status" value="1"/>
</dbReference>
<dbReference type="GO" id="GO:0046872">
    <property type="term" value="F:metal ion binding"/>
    <property type="evidence" value="ECO:0007669"/>
    <property type="project" value="UniProtKB-KW"/>
</dbReference>
<feature type="compositionally biased region" description="Polar residues" evidence="8">
    <location>
        <begin position="795"/>
        <end position="813"/>
    </location>
</feature>
<evidence type="ECO:0000256" key="2">
    <source>
        <dbReference type="ARBA" id="ARBA00001946"/>
    </source>
</evidence>
<organism evidence="11 12">
    <name type="scientific">Venturia inaequalis</name>
    <name type="common">Apple scab fungus</name>
    <dbReference type="NCBI Taxonomy" id="5025"/>
    <lineage>
        <taxon>Eukaryota</taxon>
        <taxon>Fungi</taxon>
        <taxon>Dikarya</taxon>
        <taxon>Ascomycota</taxon>
        <taxon>Pezizomycotina</taxon>
        <taxon>Dothideomycetes</taxon>
        <taxon>Pleosporomycetidae</taxon>
        <taxon>Venturiales</taxon>
        <taxon>Venturiaceae</taxon>
        <taxon>Venturia</taxon>
    </lineage>
</organism>
<dbReference type="Gene3D" id="3.30.460.10">
    <property type="entry name" value="Beta Polymerase, domain 2"/>
    <property type="match status" value="1"/>
</dbReference>
<dbReference type="SUPFAM" id="SSF81301">
    <property type="entry name" value="Nucleotidyltransferase"/>
    <property type="match status" value="1"/>
</dbReference>
<feature type="region of interest" description="Disordered" evidence="8">
    <location>
        <begin position="1029"/>
        <end position="1054"/>
    </location>
</feature>
<dbReference type="InterPro" id="IPR043519">
    <property type="entry name" value="NT_sf"/>
</dbReference>
<feature type="region of interest" description="Disordered" evidence="8">
    <location>
        <begin position="1072"/>
        <end position="1156"/>
    </location>
</feature>
<evidence type="ECO:0000256" key="1">
    <source>
        <dbReference type="ARBA" id="ARBA00001936"/>
    </source>
</evidence>
<feature type="compositionally biased region" description="Polar residues" evidence="8">
    <location>
        <begin position="1132"/>
        <end position="1149"/>
    </location>
</feature>
<comment type="cofactor">
    <cofactor evidence="2">
        <name>Mg(2+)</name>
        <dbReference type="ChEBI" id="CHEBI:18420"/>
    </cofactor>
</comment>
<dbReference type="InterPro" id="IPR054708">
    <property type="entry name" value="MTPAP-like_central"/>
</dbReference>
<feature type="region of interest" description="Disordered" evidence="8">
    <location>
        <begin position="1219"/>
        <end position="1382"/>
    </location>
</feature>
<feature type="compositionally biased region" description="Low complexity" evidence="8">
    <location>
        <begin position="857"/>
        <end position="874"/>
    </location>
</feature>
<feature type="domain" description="PAP-associated" evidence="9">
    <location>
        <begin position="556"/>
        <end position="615"/>
    </location>
</feature>
<dbReference type="Pfam" id="PF22600">
    <property type="entry name" value="MTPAP-like_central"/>
    <property type="match status" value="1"/>
</dbReference>
<evidence type="ECO:0000256" key="4">
    <source>
        <dbReference type="ARBA" id="ARBA00012388"/>
    </source>
</evidence>
<feature type="compositionally biased region" description="Polar residues" evidence="8">
    <location>
        <begin position="877"/>
        <end position="897"/>
    </location>
</feature>
<feature type="compositionally biased region" description="Low complexity" evidence="8">
    <location>
        <begin position="1305"/>
        <end position="1314"/>
    </location>
</feature>
<feature type="region of interest" description="Disordered" evidence="8">
    <location>
        <begin position="677"/>
        <end position="728"/>
    </location>
</feature>
<evidence type="ECO:0000256" key="5">
    <source>
        <dbReference type="ARBA" id="ARBA00022679"/>
    </source>
</evidence>
<dbReference type="InterPro" id="IPR002058">
    <property type="entry name" value="PAP_assoc"/>
</dbReference>
<dbReference type="OrthoDB" id="2274644at2759"/>